<dbReference type="PANTHER" id="PTHR43191">
    <property type="entry name" value="RRNA METHYLTRANSFERASE 3"/>
    <property type="match status" value="1"/>
</dbReference>
<evidence type="ECO:0000313" key="6">
    <source>
        <dbReference type="EMBL" id="CAL4805213.1"/>
    </source>
</evidence>
<dbReference type="InterPro" id="IPR051259">
    <property type="entry name" value="rRNA_Methyltransferase"/>
</dbReference>
<dbReference type="GO" id="GO:0032259">
    <property type="term" value="P:methylation"/>
    <property type="evidence" value="ECO:0007669"/>
    <property type="project" value="UniProtKB-KW"/>
</dbReference>
<dbReference type="GO" id="GO:0008173">
    <property type="term" value="F:RNA methyltransferase activity"/>
    <property type="evidence" value="ECO:0007669"/>
    <property type="project" value="InterPro"/>
</dbReference>
<dbReference type="Proteomes" id="UP001152797">
    <property type="component" value="Unassembled WGS sequence"/>
</dbReference>
<dbReference type="InterPro" id="IPR001537">
    <property type="entry name" value="SpoU_MeTrfase"/>
</dbReference>
<evidence type="ECO:0000256" key="1">
    <source>
        <dbReference type="ARBA" id="ARBA00022603"/>
    </source>
</evidence>
<dbReference type="OrthoDB" id="270651at2759"/>
<dbReference type="CDD" id="cd18095">
    <property type="entry name" value="SpoU-like_rRNA-MTase"/>
    <property type="match status" value="1"/>
</dbReference>
<keyword evidence="2" id="KW-0808">Transferase</keyword>
<dbReference type="EMBL" id="CAMXCT020006663">
    <property type="protein sequence ID" value="CAL1171276.1"/>
    <property type="molecule type" value="Genomic_DNA"/>
</dbReference>
<dbReference type="InterPro" id="IPR029026">
    <property type="entry name" value="tRNA_m1G_MTases_N"/>
</dbReference>
<feature type="region of interest" description="Disordered" evidence="3">
    <location>
        <begin position="259"/>
        <end position="278"/>
    </location>
</feature>
<feature type="domain" description="tRNA/rRNA methyltransferase SpoU type" evidence="4">
    <location>
        <begin position="123"/>
        <end position="255"/>
    </location>
</feature>
<dbReference type="GO" id="GO:0006396">
    <property type="term" value="P:RNA processing"/>
    <property type="evidence" value="ECO:0007669"/>
    <property type="project" value="InterPro"/>
</dbReference>
<dbReference type="PANTHER" id="PTHR43191:SF2">
    <property type="entry name" value="RRNA METHYLTRANSFERASE 3, MITOCHONDRIAL"/>
    <property type="match status" value="1"/>
</dbReference>
<proteinExistence type="predicted"/>
<dbReference type="InterPro" id="IPR029028">
    <property type="entry name" value="Alpha/beta_knot_MTases"/>
</dbReference>
<comment type="caution">
    <text evidence="5">The sequence shown here is derived from an EMBL/GenBank/DDBJ whole genome shotgun (WGS) entry which is preliminary data.</text>
</comment>
<evidence type="ECO:0000313" key="7">
    <source>
        <dbReference type="Proteomes" id="UP001152797"/>
    </source>
</evidence>
<sequence>MTGFYDILSIRNPKVKELFRLRVGGRRAREKHRGNCLVRGKQLVESMGSLGFKFKEIYSHQPRETFAAFNAEKVIRVEKEVLKHILFGAKERISRKCEDDDLVLGQIEQPEEIQEFDDSAERLLMIDRIKHPENMGRLLSCAVALKFDGVIVNRECVDPFSYKVLETSQGVAWTLPYRYASNEELIEFSQRRQFMLCAGSPRGRPLADLQSFGDHWGFCLIIGNEGDGVHKELLKHCTEVALPMSELMESLTASVVGVPQSKNGNEPSRAEVHSANPKRCLPFGETPAALHDQHGRVVRRSLKDAAILAHEASRNGSLGEHDAAAENRQELEDKLEAVDSHGDGAESELQLLWDTAILSRESPEAHGMDVEELEDLVLAYLVAFPDVLADELVMNLFRQVQLGQNILHAEERHINVGAVLEQMKPCLERHKGTAARIAAECCAHLQTRSETLAAKLMASSGKRSSGRPWCLPWPWRLKI</sequence>
<evidence type="ECO:0000256" key="3">
    <source>
        <dbReference type="SAM" id="MobiDB-lite"/>
    </source>
</evidence>
<dbReference type="AlphaFoldDB" id="A0A9P1M150"/>
<dbReference type="Pfam" id="PF00588">
    <property type="entry name" value="SpoU_methylase"/>
    <property type="match status" value="1"/>
</dbReference>
<reference evidence="5" key="1">
    <citation type="submission" date="2022-10" db="EMBL/GenBank/DDBJ databases">
        <authorList>
            <person name="Chen Y."/>
            <person name="Dougan E. K."/>
            <person name="Chan C."/>
            <person name="Rhodes N."/>
            <person name="Thang M."/>
        </authorList>
    </citation>
    <scope>NUCLEOTIDE SEQUENCE</scope>
</reference>
<dbReference type="SUPFAM" id="SSF75217">
    <property type="entry name" value="alpha/beta knot"/>
    <property type="match status" value="1"/>
</dbReference>
<dbReference type="EMBL" id="CAMXCT030006663">
    <property type="protein sequence ID" value="CAL4805213.1"/>
    <property type="molecule type" value="Genomic_DNA"/>
</dbReference>
<evidence type="ECO:0000259" key="4">
    <source>
        <dbReference type="Pfam" id="PF00588"/>
    </source>
</evidence>
<dbReference type="Gene3D" id="3.40.1280.10">
    <property type="match status" value="1"/>
</dbReference>
<dbReference type="GO" id="GO:0003723">
    <property type="term" value="F:RNA binding"/>
    <property type="evidence" value="ECO:0007669"/>
    <property type="project" value="InterPro"/>
</dbReference>
<gene>
    <name evidence="5" type="ORF">C1SCF055_LOCUS42511</name>
</gene>
<reference evidence="6 7" key="2">
    <citation type="submission" date="2024-05" db="EMBL/GenBank/DDBJ databases">
        <authorList>
            <person name="Chen Y."/>
            <person name="Shah S."/>
            <person name="Dougan E. K."/>
            <person name="Thang M."/>
            <person name="Chan C."/>
        </authorList>
    </citation>
    <scope>NUCLEOTIDE SEQUENCE [LARGE SCALE GENOMIC DNA]</scope>
</reference>
<keyword evidence="7" id="KW-1185">Reference proteome</keyword>
<evidence type="ECO:0000313" key="5">
    <source>
        <dbReference type="EMBL" id="CAI4017901.1"/>
    </source>
</evidence>
<keyword evidence="1 6" id="KW-0489">Methyltransferase</keyword>
<accession>A0A9P1M150</accession>
<protein>
    <submittedName>
        <fullName evidence="6">Uncharacterized tRNA/rRNA methyltransferase BB_0516</fullName>
    </submittedName>
</protein>
<evidence type="ECO:0000256" key="2">
    <source>
        <dbReference type="ARBA" id="ARBA00022679"/>
    </source>
</evidence>
<organism evidence="5">
    <name type="scientific">Cladocopium goreaui</name>
    <dbReference type="NCBI Taxonomy" id="2562237"/>
    <lineage>
        <taxon>Eukaryota</taxon>
        <taxon>Sar</taxon>
        <taxon>Alveolata</taxon>
        <taxon>Dinophyceae</taxon>
        <taxon>Suessiales</taxon>
        <taxon>Symbiodiniaceae</taxon>
        <taxon>Cladocopium</taxon>
    </lineage>
</organism>
<dbReference type="EMBL" id="CAMXCT010006663">
    <property type="protein sequence ID" value="CAI4017901.1"/>
    <property type="molecule type" value="Genomic_DNA"/>
</dbReference>
<name>A0A9P1M150_9DINO</name>